<dbReference type="eggNOG" id="COG1473">
    <property type="taxonomic scope" value="Bacteria"/>
</dbReference>
<dbReference type="InterPro" id="IPR011650">
    <property type="entry name" value="Peptidase_M20_dimer"/>
</dbReference>
<dbReference type="EMBL" id="ADNU01000074">
    <property type="protein sequence ID" value="EFG46510.1"/>
    <property type="molecule type" value="Genomic_DNA"/>
</dbReference>
<evidence type="ECO:0000259" key="2">
    <source>
        <dbReference type="Pfam" id="PF07687"/>
    </source>
</evidence>
<keyword evidence="4" id="KW-1185">Reference proteome</keyword>
<keyword evidence="1" id="KW-0479">Metal-binding</keyword>
<keyword evidence="3" id="KW-0378">Hydrolase</keyword>
<gene>
    <name evidence="3" type="primary">hipO</name>
    <name evidence="3" type="ORF">HMPREF0183_2232</name>
</gene>
<keyword evidence="1" id="KW-0464">Manganese</keyword>
<proteinExistence type="predicted"/>
<dbReference type="GO" id="GO:0047980">
    <property type="term" value="F:hippurate hydrolase activity"/>
    <property type="evidence" value="ECO:0007669"/>
    <property type="project" value="UniProtKB-EC"/>
</dbReference>
<dbReference type="Pfam" id="PF01546">
    <property type="entry name" value="Peptidase_M20"/>
    <property type="match status" value="1"/>
</dbReference>
<dbReference type="PIRSF" id="PIRSF005962">
    <property type="entry name" value="Pept_M20D_amidohydro"/>
    <property type="match status" value="1"/>
</dbReference>
<feature type="binding site" evidence="1">
    <location>
        <position position="149"/>
    </location>
    <ligand>
        <name>Mn(2+)</name>
        <dbReference type="ChEBI" id="CHEBI:29035"/>
        <label>2</label>
    </ligand>
</feature>
<protein>
    <submittedName>
        <fullName evidence="3">Amidohydrolase</fullName>
        <ecNumber evidence="3">3.5.1.32</ecNumber>
    </submittedName>
</protein>
<name>D4YQM2_9MICO</name>
<sequence length="411" mass="44451">MPATTSAIMSQVPEFADYFVELYKEFHQHPELSMQETWTVERIEQELKSYGLEATRVGGTGTVTMIENGDGPTIGFRADTDGLPMVEKTGVDWASTVTTSDADGNKVGVMHGCGHDTHITCALLLAKLMHENRDAWAGTLIIIFQPGEEIGAGANAMVEDGLWEKFPKPEAIFGQHIWPGLADEVTLSHGTAMSMADSLKVTVHGKQAHGSQPENAIDPIVLGAHMVTRLQTVVSREVAGSDMVVLTVGTFNAGTKENIIPQTATFKLNIRTQDEAVRERVLEAVDRILKGEAVASGAPEPTVEPMYRFPRCDNDVQLAKDLEQSFRESLGEDKVNISGPATGSEDFGILGDSIDVPYVFWFWGAYSDAKYKGPGSVAGNHSPFFVTDVPEQSLTTGIKVGLTAVLSRLGK</sequence>
<dbReference type="InterPro" id="IPR036264">
    <property type="entry name" value="Bact_exopeptidase_dim_dom"/>
</dbReference>
<evidence type="ECO:0000313" key="3">
    <source>
        <dbReference type="EMBL" id="EFG46510.1"/>
    </source>
</evidence>
<organism evidence="3 4">
    <name type="scientific">Brevibacterium mcbrellneri ATCC 49030</name>
    <dbReference type="NCBI Taxonomy" id="585530"/>
    <lineage>
        <taxon>Bacteria</taxon>
        <taxon>Bacillati</taxon>
        <taxon>Actinomycetota</taxon>
        <taxon>Actinomycetes</taxon>
        <taxon>Micrococcales</taxon>
        <taxon>Brevibacteriaceae</taxon>
        <taxon>Brevibacterium</taxon>
    </lineage>
</organism>
<dbReference type="PANTHER" id="PTHR11014:SF63">
    <property type="entry name" value="METALLOPEPTIDASE, PUTATIVE (AFU_ORTHOLOGUE AFUA_6G09600)-RELATED"/>
    <property type="match status" value="1"/>
</dbReference>
<evidence type="ECO:0000313" key="4">
    <source>
        <dbReference type="Proteomes" id="UP000005714"/>
    </source>
</evidence>
<feature type="binding site" evidence="1">
    <location>
        <position position="381"/>
    </location>
    <ligand>
        <name>Mn(2+)</name>
        <dbReference type="ChEBI" id="CHEBI:29035"/>
        <label>2</label>
    </ligand>
</feature>
<feature type="binding site" evidence="1">
    <location>
        <position position="113"/>
    </location>
    <ligand>
        <name>Mn(2+)</name>
        <dbReference type="ChEBI" id="CHEBI:29035"/>
        <label>2</label>
    </ligand>
</feature>
<dbReference type="SUPFAM" id="SSF55031">
    <property type="entry name" value="Bacterial exopeptidase dimerisation domain"/>
    <property type="match status" value="1"/>
</dbReference>
<feature type="binding site" evidence="1">
    <location>
        <position position="115"/>
    </location>
    <ligand>
        <name>Mn(2+)</name>
        <dbReference type="ChEBI" id="CHEBI:29035"/>
        <label>2</label>
    </ligand>
</feature>
<dbReference type="STRING" id="585530.HMPREF0183_2232"/>
<accession>D4YQM2</accession>
<dbReference type="InterPro" id="IPR017439">
    <property type="entry name" value="Amidohydrolase"/>
</dbReference>
<dbReference type="InterPro" id="IPR002933">
    <property type="entry name" value="Peptidase_M20"/>
</dbReference>
<dbReference type="EC" id="3.5.1.32" evidence="3"/>
<feature type="binding site" evidence="1">
    <location>
        <position position="176"/>
    </location>
    <ligand>
        <name>Mn(2+)</name>
        <dbReference type="ChEBI" id="CHEBI:29035"/>
        <label>2</label>
    </ligand>
</feature>
<dbReference type="GO" id="GO:0046872">
    <property type="term" value="F:metal ion binding"/>
    <property type="evidence" value="ECO:0007669"/>
    <property type="project" value="UniProtKB-KW"/>
</dbReference>
<dbReference type="NCBIfam" id="TIGR01891">
    <property type="entry name" value="amidohydrolases"/>
    <property type="match status" value="1"/>
</dbReference>
<dbReference type="Proteomes" id="UP000005714">
    <property type="component" value="Unassembled WGS sequence"/>
</dbReference>
<dbReference type="RefSeq" id="WP_005886055.1">
    <property type="nucleotide sequence ID" value="NZ_ADNU01000074.1"/>
</dbReference>
<dbReference type="OrthoDB" id="9777385at2"/>
<dbReference type="SUPFAM" id="SSF53187">
    <property type="entry name" value="Zn-dependent exopeptidases"/>
    <property type="match status" value="1"/>
</dbReference>
<dbReference type="PANTHER" id="PTHR11014">
    <property type="entry name" value="PEPTIDASE M20 FAMILY MEMBER"/>
    <property type="match status" value="1"/>
</dbReference>
<comment type="caution">
    <text evidence="3">The sequence shown here is derived from an EMBL/GenBank/DDBJ whole genome shotgun (WGS) entry which is preliminary data.</text>
</comment>
<reference evidence="3 4" key="1">
    <citation type="submission" date="2010-04" db="EMBL/GenBank/DDBJ databases">
        <authorList>
            <person name="Qin X."/>
            <person name="Bachman B."/>
            <person name="Battles P."/>
            <person name="Bell A."/>
            <person name="Bess C."/>
            <person name="Bickham C."/>
            <person name="Chaboub L."/>
            <person name="Chen D."/>
            <person name="Coyle M."/>
            <person name="Deiros D.R."/>
            <person name="Dinh H."/>
            <person name="Forbes L."/>
            <person name="Fowler G."/>
            <person name="Francisco L."/>
            <person name="Fu Q."/>
            <person name="Gubbala S."/>
            <person name="Hale W."/>
            <person name="Han Y."/>
            <person name="Hemphill L."/>
            <person name="Highlander S.K."/>
            <person name="Hirani K."/>
            <person name="Hogues M."/>
            <person name="Jackson L."/>
            <person name="Jakkamsetti A."/>
            <person name="Javaid M."/>
            <person name="Jiang H."/>
            <person name="Korchina V."/>
            <person name="Kovar C."/>
            <person name="Lara F."/>
            <person name="Lee S."/>
            <person name="Mata R."/>
            <person name="Mathew T."/>
            <person name="Moen C."/>
            <person name="Morales K."/>
            <person name="Munidasa M."/>
            <person name="Nazareth L."/>
            <person name="Ngo R."/>
            <person name="Nguyen L."/>
            <person name="Okwuonu G."/>
            <person name="Ongeri F."/>
            <person name="Patil S."/>
            <person name="Petrosino J."/>
            <person name="Pham C."/>
            <person name="Pham P."/>
            <person name="Pu L.-L."/>
            <person name="Puazo M."/>
            <person name="Raj R."/>
            <person name="Reid J."/>
            <person name="Rouhana J."/>
            <person name="Saada N."/>
            <person name="Shang Y."/>
            <person name="Simmons D."/>
            <person name="Thornton R."/>
            <person name="Warren J."/>
            <person name="Weissenberger G."/>
            <person name="Zhang J."/>
            <person name="Zhang L."/>
            <person name="Zhou C."/>
            <person name="Zhu D."/>
            <person name="Muzny D."/>
            <person name="Worley K."/>
            <person name="Gibbs R."/>
        </authorList>
    </citation>
    <scope>NUCLEOTIDE SEQUENCE [LARGE SCALE GENOMIC DNA]</scope>
    <source>
        <strain evidence="3 4">ATCC 49030</strain>
    </source>
</reference>
<dbReference type="Gene3D" id="3.30.70.360">
    <property type="match status" value="1"/>
</dbReference>
<feature type="domain" description="Peptidase M20 dimerisation" evidence="2">
    <location>
        <begin position="197"/>
        <end position="293"/>
    </location>
</feature>
<evidence type="ECO:0000256" key="1">
    <source>
        <dbReference type="PIRSR" id="PIRSR005962-1"/>
    </source>
</evidence>
<dbReference type="Pfam" id="PF07687">
    <property type="entry name" value="M20_dimer"/>
    <property type="match status" value="1"/>
</dbReference>
<dbReference type="AlphaFoldDB" id="D4YQM2"/>
<dbReference type="Gene3D" id="3.40.630.10">
    <property type="entry name" value="Zn peptidases"/>
    <property type="match status" value="1"/>
</dbReference>
<comment type="cofactor">
    <cofactor evidence="1">
        <name>Mn(2+)</name>
        <dbReference type="ChEBI" id="CHEBI:29035"/>
    </cofactor>
    <text evidence="1">The Mn(2+) ion enhances activity.</text>
</comment>